<proteinExistence type="predicted"/>
<name>A0ABS8YRU8_9RHOB</name>
<accession>A0ABS8YRU8</accession>
<dbReference type="Proteomes" id="UP001521181">
    <property type="component" value="Unassembled WGS sequence"/>
</dbReference>
<dbReference type="RefSeq" id="WP_233675622.1">
    <property type="nucleotide sequence ID" value="NZ_JAJUOS010000002.1"/>
</dbReference>
<dbReference type="EMBL" id="JAJUOS010000002">
    <property type="protein sequence ID" value="MCE5972609.1"/>
    <property type="molecule type" value="Genomic_DNA"/>
</dbReference>
<organism evidence="1 2">
    <name type="scientific">Rhodobacter flavimaris</name>
    <dbReference type="NCBI Taxonomy" id="2907145"/>
    <lineage>
        <taxon>Bacteria</taxon>
        <taxon>Pseudomonadati</taxon>
        <taxon>Pseudomonadota</taxon>
        <taxon>Alphaproteobacteria</taxon>
        <taxon>Rhodobacterales</taxon>
        <taxon>Rhodobacter group</taxon>
        <taxon>Rhodobacter</taxon>
    </lineage>
</organism>
<protein>
    <submittedName>
        <fullName evidence="1">Uncharacterized protein</fullName>
    </submittedName>
</protein>
<sequence length="97" mass="10608">MRRSDVLAEELISAGKCPIEALVRLAQQAEAAGDVGQAIGAWKCILPYIYPRPKAVETQPELVVDLARTLASVRSEALRHDIAQEHVALLERYLSGT</sequence>
<gene>
    <name evidence="1" type="ORF">LZA78_03850</name>
</gene>
<evidence type="ECO:0000313" key="1">
    <source>
        <dbReference type="EMBL" id="MCE5972609.1"/>
    </source>
</evidence>
<evidence type="ECO:0000313" key="2">
    <source>
        <dbReference type="Proteomes" id="UP001521181"/>
    </source>
</evidence>
<comment type="caution">
    <text evidence="1">The sequence shown here is derived from an EMBL/GenBank/DDBJ whole genome shotgun (WGS) entry which is preliminary data.</text>
</comment>
<keyword evidence="2" id="KW-1185">Reference proteome</keyword>
<reference evidence="1 2" key="1">
    <citation type="submission" date="2021-12" db="EMBL/GenBank/DDBJ databases">
        <title>Sinirhodobacter sp. WL0062 is a bacterium isolated from seawater.</title>
        <authorList>
            <person name="Wang L."/>
            <person name="He W."/>
            <person name="Zhang D.-F."/>
        </authorList>
    </citation>
    <scope>NUCLEOTIDE SEQUENCE [LARGE SCALE GENOMIC DNA]</scope>
    <source>
        <strain evidence="1 2">WL0062</strain>
    </source>
</reference>